<keyword evidence="2" id="KW-1185">Reference proteome</keyword>
<sequence length="74" mass="8162">MALAHGPRDGVCSARGCENPATLAIVWRNPALHHGRHKTWLTCEDHRDFLLSYMRARSFPARVVPIADVGGAEV</sequence>
<evidence type="ECO:0000313" key="1">
    <source>
        <dbReference type="EMBL" id="MFC7580363.1"/>
    </source>
</evidence>
<gene>
    <name evidence="1" type="ORF">ACFQWG_03895</name>
</gene>
<dbReference type="Proteomes" id="UP001596527">
    <property type="component" value="Unassembled WGS sequence"/>
</dbReference>
<dbReference type="RefSeq" id="WP_380972294.1">
    <property type="nucleotide sequence ID" value="NZ_JBHTEF010000001.1"/>
</dbReference>
<name>A0ABW2SLE3_9ACTO</name>
<dbReference type="EMBL" id="JBHTEF010000001">
    <property type="protein sequence ID" value="MFC7580363.1"/>
    <property type="molecule type" value="Genomic_DNA"/>
</dbReference>
<proteinExistence type="predicted"/>
<reference evidence="2" key="1">
    <citation type="journal article" date="2019" name="Int. J. Syst. Evol. Microbiol.">
        <title>The Global Catalogue of Microorganisms (GCM) 10K type strain sequencing project: providing services to taxonomists for standard genome sequencing and annotation.</title>
        <authorList>
            <consortium name="The Broad Institute Genomics Platform"/>
            <consortium name="The Broad Institute Genome Sequencing Center for Infectious Disease"/>
            <person name="Wu L."/>
            <person name="Ma J."/>
        </authorList>
    </citation>
    <scope>NUCLEOTIDE SEQUENCE [LARGE SCALE GENOMIC DNA]</scope>
    <source>
        <strain evidence="2">CCUG 56698</strain>
    </source>
</reference>
<evidence type="ECO:0008006" key="3">
    <source>
        <dbReference type="Google" id="ProtNLM"/>
    </source>
</evidence>
<accession>A0ABW2SLE3</accession>
<comment type="caution">
    <text evidence="1">The sequence shown here is derived from an EMBL/GenBank/DDBJ whole genome shotgun (WGS) entry which is preliminary data.</text>
</comment>
<evidence type="ECO:0000313" key="2">
    <source>
        <dbReference type="Proteomes" id="UP001596527"/>
    </source>
</evidence>
<organism evidence="1 2">
    <name type="scientific">Schaalia naturae</name>
    <dbReference type="NCBI Taxonomy" id="635203"/>
    <lineage>
        <taxon>Bacteria</taxon>
        <taxon>Bacillati</taxon>
        <taxon>Actinomycetota</taxon>
        <taxon>Actinomycetes</taxon>
        <taxon>Actinomycetales</taxon>
        <taxon>Actinomycetaceae</taxon>
        <taxon>Schaalia</taxon>
    </lineage>
</organism>
<protein>
    <recommendedName>
        <fullName evidence="3">Acetone carboxylase</fullName>
    </recommendedName>
</protein>